<dbReference type="EMBL" id="NBNE01006786">
    <property type="protein sequence ID" value="OWZ01524.1"/>
    <property type="molecule type" value="Genomic_DNA"/>
</dbReference>
<evidence type="ECO:0000313" key="1">
    <source>
        <dbReference type="EMBL" id="OWZ01524.1"/>
    </source>
</evidence>
<evidence type="ECO:0000313" key="2">
    <source>
        <dbReference type="Proteomes" id="UP000198211"/>
    </source>
</evidence>
<dbReference type="AlphaFoldDB" id="A0A225V8U5"/>
<organism evidence="1 2">
    <name type="scientific">Phytophthora megakarya</name>
    <dbReference type="NCBI Taxonomy" id="4795"/>
    <lineage>
        <taxon>Eukaryota</taxon>
        <taxon>Sar</taxon>
        <taxon>Stramenopiles</taxon>
        <taxon>Oomycota</taxon>
        <taxon>Peronosporomycetes</taxon>
        <taxon>Peronosporales</taxon>
        <taxon>Peronosporaceae</taxon>
        <taxon>Phytophthora</taxon>
    </lineage>
</organism>
<sequence>MNKDSNATAYGNPIEEMQQYVDILFEQCVAAKMIWPMAYEKFYQNSTRVVAGLSHKQVMNRVANANKEIYSQSPALAKVKNDVVGFLKFNSTWHDDSRAKERKSGIERIVGWAHPELRKLLRYSGVHLFVDGTFRCTPKAFRQFVTLLMYDPLTNLFALIIFTLATNKTQDLYTKMFQRIGFALGTQPDPFDVGHFPSTGLIGRLFHFKQASRRKMKELRLPDKEVTSICNGLT</sequence>
<proteinExistence type="predicted"/>
<dbReference type="Proteomes" id="UP000198211">
    <property type="component" value="Unassembled WGS sequence"/>
</dbReference>
<name>A0A225V8U5_9STRA</name>
<dbReference type="OrthoDB" id="127900at2759"/>
<protein>
    <recommendedName>
        <fullName evidence="3">MULE transposase domain-containing protein</fullName>
    </recommendedName>
</protein>
<comment type="caution">
    <text evidence="1">The sequence shown here is derived from an EMBL/GenBank/DDBJ whole genome shotgun (WGS) entry which is preliminary data.</text>
</comment>
<keyword evidence="2" id="KW-1185">Reference proteome</keyword>
<accession>A0A225V8U5</accession>
<reference evidence="2" key="1">
    <citation type="submission" date="2017-03" db="EMBL/GenBank/DDBJ databases">
        <title>Phytopthora megakarya and P. palmivora, two closely related causual agents of cacao black pod achieved similar genome size and gene model numbers by different mechanisms.</title>
        <authorList>
            <person name="Ali S."/>
            <person name="Shao J."/>
            <person name="Larry D.J."/>
            <person name="Kronmiller B."/>
            <person name="Shen D."/>
            <person name="Strem M.D."/>
            <person name="Melnick R.L."/>
            <person name="Guiltinan M.J."/>
            <person name="Tyler B.M."/>
            <person name="Meinhardt L.W."/>
            <person name="Bailey B.A."/>
        </authorList>
    </citation>
    <scope>NUCLEOTIDE SEQUENCE [LARGE SCALE GENOMIC DNA]</scope>
    <source>
        <strain evidence="2">zdho120</strain>
    </source>
</reference>
<evidence type="ECO:0008006" key="3">
    <source>
        <dbReference type="Google" id="ProtNLM"/>
    </source>
</evidence>
<gene>
    <name evidence="1" type="ORF">PHMEG_00027069</name>
</gene>